<evidence type="ECO:0000256" key="2">
    <source>
        <dbReference type="SAM" id="Phobius"/>
    </source>
</evidence>
<proteinExistence type="predicted"/>
<dbReference type="EMBL" id="JAXOFX010000013">
    <property type="protein sequence ID" value="MDZ5473453.1"/>
    <property type="molecule type" value="Genomic_DNA"/>
</dbReference>
<sequence>MTNFLLLVSLILNIIALFAIIILYLRQNRFANMETKQEKMLHEMEETISTYLMQMQEENEQFINKIIEVNRRSPKIGAEVKNNQLEETVELPPLKKNSAGQKRFASATVYQATKAYKQPITGTQPINFDEDEVALPPIDKEKRDEEIIPQVSQSDSLIEQAILLSEQGLSYEEIAKKLNKGKTEIELLLKFNRKMQE</sequence>
<protein>
    <recommendedName>
        <fullName evidence="5">Coupling factor for flagellin transcription and translation</fullName>
    </recommendedName>
</protein>
<evidence type="ECO:0000313" key="4">
    <source>
        <dbReference type="Proteomes" id="UP001290455"/>
    </source>
</evidence>
<reference evidence="3 4" key="1">
    <citation type="submission" date="2023-11" db="EMBL/GenBank/DDBJ databases">
        <title>Bacillus jintuensis, isolated from a mudflat on the Beibu Gulf coast.</title>
        <authorList>
            <person name="Li M."/>
        </authorList>
    </citation>
    <scope>NUCLEOTIDE SEQUENCE [LARGE SCALE GENOMIC DNA]</scope>
    <source>
        <strain evidence="3 4">31A1R</strain>
    </source>
</reference>
<keyword evidence="1" id="KW-0175">Coiled coil</keyword>
<keyword evidence="2" id="KW-0472">Membrane</keyword>
<comment type="caution">
    <text evidence="3">The sequence shown here is derived from an EMBL/GenBank/DDBJ whole genome shotgun (WGS) entry which is preliminary data.</text>
</comment>
<gene>
    <name evidence="3" type="ORF">SM124_17200</name>
</gene>
<organism evidence="3 4">
    <name type="scientific">Robertmurraya mangrovi</name>
    <dbReference type="NCBI Taxonomy" id="3098077"/>
    <lineage>
        <taxon>Bacteria</taxon>
        <taxon>Bacillati</taxon>
        <taxon>Bacillota</taxon>
        <taxon>Bacilli</taxon>
        <taxon>Bacillales</taxon>
        <taxon>Bacillaceae</taxon>
        <taxon>Robertmurraya</taxon>
    </lineage>
</organism>
<dbReference type="RefSeq" id="WP_322447746.1">
    <property type="nucleotide sequence ID" value="NZ_JAXOFX010000013.1"/>
</dbReference>
<feature type="coiled-coil region" evidence="1">
    <location>
        <begin position="41"/>
        <end position="72"/>
    </location>
</feature>
<name>A0ABU5J223_9BACI</name>
<dbReference type="Proteomes" id="UP001290455">
    <property type="component" value="Unassembled WGS sequence"/>
</dbReference>
<keyword evidence="2" id="KW-1133">Transmembrane helix</keyword>
<evidence type="ECO:0000256" key="1">
    <source>
        <dbReference type="SAM" id="Coils"/>
    </source>
</evidence>
<keyword evidence="2" id="KW-0812">Transmembrane</keyword>
<feature type="transmembrane region" description="Helical" evidence="2">
    <location>
        <begin position="6"/>
        <end position="25"/>
    </location>
</feature>
<evidence type="ECO:0008006" key="5">
    <source>
        <dbReference type="Google" id="ProtNLM"/>
    </source>
</evidence>
<accession>A0ABU5J223</accession>
<keyword evidence="4" id="KW-1185">Reference proteome</keyword>
<evidence type="ECO:0000313" key="3">
    <source>
        <dbReference type="EMBL" id="MDZ5473453.1"/>
    </source>
</evidence>